<dbReference type="InterPro" id="IPR015231">
    <property type="entry name" value="DUF1934"/>
</dbReference>
<comment type="caution">
    <text evidence="1">The sequence shown here is derived from an EMBL/GenBank/DDBJ whole genome shotgun (WGS) entry which is preliminary data.</text>
</comment>
<dbReference type="Pfam" id="PF09148">
    <property type="entry name" value="DUF1934"/>
    <property type="match status" value="1"/>
</dbReference>
<organism evidence="1 2">
    <name type="scientific">Fructobacillus broussonetiae</name>
    <dbReference type="NCBI Taxonomy" id="2713173"/>
    <lineage>
        <taxon>Bacteria</taxon>
        <taxon>Bacillati</taxon>
        <taxon>Bacillota</taxon>
        <taxon>Bacilli</taxon>
        <taxon>Lactobacillales</taxon>
        <taxon>Lactobacillaceae</taxon>
        <taxon>Fructobacillus</taxon>
    </lineage>
</organism>
<proteinExistence type="predicted"/>
<name>A0ABS5QZZ5_9LACO</name>
<dbReference type="Proteomes" id="UP001519504">
    <property type="component" value="Unassembled WGS sequence"/>
</dbReference>
<sequence length="139" mass="15566">MTGKLVQVQFQSKIYQDAGDESFDIEASGRLIEKGDALYLTYDEEIEEQAITKVMVKMEEGRVAITRSNVNKTRLVFEPGLLANQPYQTAAGMMLLDTNTRRFELDLADNKKSGKLVLDYSLSANGEVVGQYQVSLQFS</sequence>
<reference evidence="1 2" key="1">
    <citation type="submission" date="2020-02" db="EMBL/GenBank/DDBJ databases">
        <title>Fructobacillus sp. isolated from paper mulberry of Taiwan.</title>
        <authorList>
            <person name="Lin S.-T."/>
        </authorList>
    </citation>
    <scope>NUCLEOTIDE SEQUENCE [LARGE SCALE GENOMIC DNA]</scope>
    <source>
        <strain evidence="1 2">M2-14</strain>
    </source>
</reference>
<dbReference type="Gene3D" id="2.40.128.20">
    <property type="match status" value="1"/>
</dbReference>
<accession>A0ABS5QZZ5</accession>
<keyword evidence="2" id="KW-1185">Reference proteome</keyword>
<evidence type="ECO:0000313" key="1">
    <source>
        <dbReference type="EMBL" id="MBS9338773.1"/>
    </source>
</evidence>
<protein>
    <submittedName>
        <fullName evidence="1">DUF1934 domain-containing protein</fullName>
    </submittedName>
</protein>
<dbReference type="InterPro" id="IPR012674">
    <property type="entry name" value="Calycin"/>
</dbReference>
<dbReference type="RefSeq" id="WP_213809057.1">
    <property type="nucleotide sequence ID" value="NZ_JAAMFK010000004.1"/>
</dbReference>
<dbReference type="SUPFAM" id="SSF50814">
    <property type="entry name" value="Lipocalins"/>
    <property type="match status" value="1"/>
</dbReference>
<evidence type="ECO:0000313" key="2">
    <source>
        <dbReference type="Proteomes" id="UP001519504"/>
    </source>
</evidence>
<dbReference type="EMBL" id="JAAMFK010000004">
    <property type="protein sequence ID" value="MBS9338773.1"/>
    <property type="molecule type" value="Genomic_DNA"/>
</dbReference>
<gene>
    <name evidence="1" type="ORF">G6R29_03930</name>
</gene>